<dbReference type="EMBL" id="CP007536">
    <property type="protein sequence ID" value="AIC16592.1"/>
    <property type="molecule type" value="Genomic_DNA"/>
</dbReference>
<dbReference type="AlphaFoldDB" id="A0A060HU08"/>
<dbReference type="KEGG" id="nvn:NVIE_2388"/>
<sequence length="49" mass="5494">MSAQGTRGIWVMLVRHGKYIGVLRCKALGSSVPKLILLSRQKSKVQERL</sequence>
<proteinExistence type="predicted"/>
<evidence type="ECO:0000313" key="2">
    <source>
        <dbReference type="Proteomes" id="UP000027093"/>
    </source>
</evidence>
<evidence type="ECO:0000313" key="1">
    <source>
        <dbReference type="EMBL" id="AIC16592.1"/>
    </source>
</evidence>
<accession>A0A060HU08</accession>
<reference evidence="1 2" key="1">
    <citation type="journal article" date="2014" name="Int. J. Syst. Evol. Microbiol.">
        <title>Nitrososphaera viennensis gen. nov., sp. nov., an aerobic and mesophilic, ammonia-oxidizing archaeon from soil and a member of the archaeal phylum Thaumarchaeota.</title>
        <authorList>
            <person name="Stieglmeier M."/>
            <person name="Klingl A."/>
            <person name="Alves R.J."/>
            <person name="Rittmann S.K."/>
            <person name="Melcher M."/>
            <person name="Leisch N."/>
            <person name="Schleper C."/>
        </authorList>
    </citation>
    <scope>NUCLEOTIDE SEQUENCE [LARGE SCALE GENOMIC DNA]</scope>
    <source>
        <strain evidence="1">EN76</strain>
    </source>
</reference>
<name>A0A060HU08_9ARCH</name>
<dbReference type="HOGENOM" id="CLU_3130985_0_0_2"/>
<keyword evidence="2" id="KW-1185">Reference proteome</keyword>
<organism evidence="1 2">
    <name type="scientific">Nitrososphaera viennensis EN76</name>
    <dbReference type="NCBI Taxonomy" id="926571"/>
    <lineage>
        <taxon>Archaea</taxon>
        <taxon>Nitrososphaerota</taxon>
        <taxon>Nitrososphaeria</taxon>
        <taxon>Nitrososphaerales</taxon>
        <taxon>Nitrososphaeraceae</taxon>
        <taxon>Nitrososphaera</taxon>
    </lineage>
</organism>
<dbReference type="Proteomes" id="UP000027093">
    <property type="component" value="Chromosome"/>
</dbReference>
<gene>
    <name evidence="1" type="ORF">NVIE_2388</name>
</gene>
<dbReference type="STRING" id="926571.NVIE_2388"/>
<protein>
    <submittedName>
        <fullName evidence="1">Uncharacterized protein</fullName>
    </submittedName>
</protein>